<dbReference type="HOGENOM" id="CLU_492897_0_0_1"/>
<protein>
    <recommendedName>
        <fullName evidence="5">Mirror-image polydactyly gene 1 protein</fullName>
    </recommendedName>
</protein>
<dbReference type="STRING" id="10228.B3SCC3"/>
<feature type="region of interest" description="Disordered" evidence="2">
    <location>
        <begin position="296"/>
        <end position="329"/>
    </location>
</feature>
<dbReference type="InParanoid" id="B3SCC3"/>
<dbReference type="PANTHER" id="PTHR22089">
    <property type="entry name" value="MIRROR-IMAGE POLYDACTYLY GENE 1 PROTEIN"/>
    <property type="match status" value="1"/>
</dbReference>
<evidence type="ECO:0000313" key="3">
    <source>
        <dbReference type="EMBL" id="EDV19654.1"/>
    </source>
</evidence>
<feature type="region of interest" description="Disordered" evidence="2">
    <location>
        <begin position="1"/>
        <end position="25"/>
    </location>
</feature>
<dbReference type="Proteomes" id="UP000009022">
    <property type="component" value="Unassembled WGS sequence"/>
</dbReference>
<accession>B3SCC3</accession>
<name>B3SCC3_TRIAD</name>
<dbReference type="PhylomeDB" id="B3SCC3"/>
<dbReference type="AlphaFoldDB" id="B3SCC3"/>
<evidence type="ECO:0000256" key="1">
    <source>
        <dbReference type="SAM" id="Coils"/>
    </source>
</evidence>
<evidence type="ECO:0000256" key="2">
    <source>
        <dbReference type="SAM" id="MobiDB-lite"/>
    </source>
</evidence>
<gene>
    <name evidence="3" type="ORF">TRIADDRAFT_64392</name>
</gene>
<reference evidence="3 4" key="1">
    <citation type="journal article" date="2008" name="Nature">
        <title>The Trichoplax genome and the nature of placozoans.</title>
        <authorList>
            <person name="Srivastava M."/>
            <person name="Begovic E."/>
            <person name="Chapman J."/>
            <person name="Putnam N.H."/>
            <person name="Hellsten U."/>
            <person name="Kawashima T."/>
            <person name="Kuo A."/>
            <person name="Mitros T."/>
            <person name="Salamov A."/>
            <person name="Carpenter M.L."/>
            <person name="Signorovitch A.Y."/>
            <person name="Moreno M.A."/>
            <person name="Kamm K."/>
            <person name="Grimwood J."/>
            <person name="Schmutz J."/>
            <person name="Shapiro H."/>
            <person name="Grigoriev I.V."/>
            <person name="Buss L.W."/>
            <person name="Schierwater B."/>
            <person name="Dellaporta S.L."/>
            <person name="Rokhsar D.S."/>
        </authorList>
    </citation>
    <scope>NUCLEOTIDE SEQUENCE [LARGE SCALE GENOMIC DNA]</scope>
    <source>
        <strain evidence="3 4">Grell-BS-1999</strain>
    </source>
</reference>
<proteinExistence type="predicted"/>
<dbReference type="eggNOG" id="ENOG502QS3V">
    <property type="taxonomic scope" value="Eukaryota"/>
</dbReference>
<dbReference type="RefSeq" id="XP_002117892.1">
    <property type="nucleotide sequence ID" value="XM_002117856.1"/>
</dbReference>
<keyword evidence="1" id="KW-0175">Coiled coil</keyword>
<feature type="compositionally biased region" description="Acidic residues" evidence="2">
    <location>
        <begin position="304"/>
        <end position="317"/>
    </location>
</feature>
<dbReference type="InterPro" id="IPR026175">
    <property type="entry name" value="MIPOL1"/>
</dbReference>
<evidence type="ECO:0008006" key="5">
    <source>
        <dbReference type="Google" id="ProtNLM"/>
    </source>
</evidence>
<dbReference type="PANTHER" id="PTHR22089:SF2">
    <property type="entry name" value="MIRROR-IMAGE POLYDACTYLY GENE 1 PROTEIN"/>
    <property type="match status" value="1"/>
</dbReference>
<dbReference type="KEGG" id="tad:TRIADDRAFT_64392"/>
<dbReference type="GeneID" id="6759105"/>
<organism evidence="3 4">
    <name type="scientific">Trichoplax adhaerens</name>
    <name type="common">Trichoplax reptans</name>
    <dbReference type="NCBI Taxonomy" id="10228"/>
    <lineage>
        <taxon>Eukaryota</taxon>
        <taxon>Metazoa</taxon>
        <taxon>Placozoa</taxon>
        <taxon>Uniplacotomia</taxon>
        <taxon>Trichoplacea</taxon>
        <taxon>Trichoplacidae</taxon>
        <taxon>Trichoplax</taxon>
    </lineage>
</organism>
<keyword evidence="4" id="KW-1185">Reference proteome</keyword>
<feature type="coiled-coil region" evidence="1">
    <location>
        <begin position="371"/>
        <end position="510"/>
    </location>
</feature>
<sequence length="553" mass="62610">MPSPELQTAQNLPSNHTNTIYTNNEKGDTMQKSYMESIHPTSPVGQMAPAEAFINNTPTYIPTMVQQFPQPAITQPFSQPILQPLVQPVLHAIHQPMHQPISTSTVGPLNPSQSIPVQSNNSVESAFRYFPPMNSNNIPVPDIGSQVNLFQANSNVPDNLGTMPPFIPPLRNRSPSESVLSDNYSLGSSYNYGSQRLFGATSPTFSFKNGDLKLDYTKSSDSPGRYGLSPEAPVLSAREMMSEEINAKVAQESAALVERLYKAQKERDCAIMARLRHANEERDAAVKKLRQIESTRSTSSFYGSDDESESESEESEDEKPVSARSQQDVSELLTQINRASSIAELNRHGAQVIGKVKSVQKQKHVTINHELTAALKEKDEAVNKCSILEEDVRHLHREKESLKSKISILEDTKVKSLRSQLIASQEERDSLLRRLKRSEEELEDLRIYYSLHNSLSDEKNLRDQFNATIQAYEDKLRQYETSNRQLDQDNQELNSKLNNIIRERDEKARQLHEATTSKFLAEQKAEKTDRLCGVLKKRLNYYNNNNPNEQFRY</sequence>
<dbReference type="CTD" id="6759105"/>
<evidence type="ECO:0000313" key="4">
    <source>
        <dbReference type="Proteomes" id="UP000009022"/>
    </source>
</evidence>
<dbReference type="EMBL" id="DS985269">
    <property type="protein sequence ID" value="EDV19654.1"/>
    <property type="molecule type" value="Genomic_DNA"/>
</dbReference>
<dbReference type="OrthoDB" id="6426880at2759"/>